<sequence>MPRNSTINWGEKEEFVRRILQRSKEEDTLVQLEDGILKNKSETHRRHPFSARFTGRNKSKELKNDLQSLVRSWSRSTRHSIVICAHVKRGDSCGSHATPGS</sequence>
<reference evidence="1 2" key="1">
    <citation type="submission" date="2024-01" db="EMBL/GenBank/DDBJ databases">
        <title>The genomes of 5 underutilized Papilionoideae crops provide insights into root nodulation and disease resistanc.</title>
        <authorList>
            <person name="Jiang F."/>
        </authorList>
    </citation>
    <scope>NUCLEOTIDE SEQUENCE [LARGE SCALE GENOMIC DNA]</scope>
    <source>
        <strain evidence="1">LVBAO_FW01</strain>
        <tissue evidence="1">Leaves</tissue>
    </source>
</reference>
<dbReference type="Proteomes" id="UP001367508">
    <property type="component" value="Unassembled WGS sequence"/>
</dbReference>
<evidence type="ECO:0000313" key="1">
    <source>
        <dbReference type="EMBL" id="KAK7306297.1"/>
    </source>
</evidence>
<dbReference type="EMBL" id="JAYMYQ010000011">
    <property type="protein sequence ID" value="KAK7306297.1"/>
    <property type="molecule type" value="Genomic_DNA"/>
</dbReference>
<comment type="caution">
    <text evidence="1">The sequence shown here is derived from an EMBL/GenBank/DDBJ whole genome shotgun (WGS) entry which is preliminary data.</text>
</comment>
<evidence type="ECO:0000313" key="2">
    <source>
        <dbReference type="Proteomes" id="UP001367508"/>
    </source>
</evidence>
<proteinExistence type="predicted"/>
<accession>A0AAN9JWB1</accession>
<keyword evidence="2" id="KW-1185">Reference proteome</keyword>
<dbReference type="AlphaFoldDB" id="A0AAN9JWB1"/>
<gene>
    <name evidence="1" type="ORF">VNO77_44225</name>
</gene>
<organism evidence="1 2">
    <name type="scientific">Canavalia gladiata</name>
    <name type="common">Sword bean</name>
    <name type="synonym">Dolichos gladiatus</name>
    <dbReference type="NCBI Taxonomy" id="3824"/>
    <lineage>
        <taxon>Eukaryota</taxon>
        <taxon>Viridiplantae</taxon>
        <taxon>Streptophyta</taxon>
        <taxon>Embryophyta</taxon>
        <taxon>Tracheophyta</taxon>
        <taxon>Spermatophyta</taxon>
        <taxon>Magnoliopsida</taxon>
        <taxon>eudicotyledons</taxon>
        <taxon>Gunneridae</taxon>
        <taxon>Pentapetalae</taxon>
        <taxon>rosids</taxon>
        <taxon>fabids</taxon>
        <taxon>Fabales</taxon>
        <taxon>Fabaceae</taxon>
        <taxon>Papilionoideae</taxon>
        <taxon>50 kb inversion clade</taxon>
        <taxon>NPAAA clade</taxon>
        <taxon>indigoferoid/millettioid clade</taxon>
        <taxon>Phaseoleae</taxon>
        <taxon>Canavalia</taxon>
    </lineage>
</organism>
<protein>
    <submittedName>
        <fullName evidence="1">Uncharacterized protein</fullName>
    </submittedName>
</protein>
<name>A0AAN9JWB1_CANGL</name>